<reference evidence="3" key="1">
    <citation type="journal article" date="2019" name="Int. J. Syst. Evol. Microbiol.">
        <title>The Global Catalogue of Microorganisms (GCM) 10K type strain sequencing project: providing services to taxonomists for standard genome sequencing and annotation.</title>
        <authorList>
            <consortium name="The Broad Institute Genomics Platform"/>
            <consortium name="The Broad Institute Genome Sequencing Center for Infectious Disease"/>
            <person name="Wu L."/>
            <person name="Ma J."/>
        </authorList>
    </citation>
    <scope>NUCLEOTIDE SEQUENCE [LARGE SCALE GENOMIC DNA]</scope>
    <source>
        <strain evidence="3">CGMCC 1.15399</strain>
    </source>
</reference>
<sequence length="49" mass="5482">MGLSILIVIIASVVLGFILGAFVTRPRGWVMYARPEDRSRADVTRDPHE</sequence>
<evidence type="ECO:0000313" key="3">
    <source>
        <dbReference type="Proteomes" id="UP001597097"/>
    </source>
</evidence>
<evidence type="ECO:0000256" key="1">
    <source>
        <dbReference type="SAM" id="Phobius"/>
    </source>
</evidence>
<protein>
    <submittedName>
        <fullName evidence="2">Uncharacterized protein</fullName>
    </submittedName>
</protein>
<dbReference type="Proteomes" id="UP001597097">
    <property type="component" value="Unassembled WGS sequence"/>
</dbReference>
<name>A0ABW4GVE3_9ACTN</name>
<evidence type="ECO:0000313" key="2">
    <source>
        <dbReference type="EMBL" id="MFD1546845.1"/>
    </source>
</evidence>
<gene>
    <name evidence="2" type="ORF">ACFSJ0_58085</name>
</gene>
<keyword evidence="1" id="KW-0812">Transmembrane</keyword>
<keyword evidence="1" id="KW-0472">Membrane</keyword>
<dbReference type="EMBL" id="JBHUCM010000069">
    <property type="protein sequence ID" value="MFD1546845.1"/>
    <property type="molecule type" value="Genomic_DNA"/>
</dbReference>
<keyword evidence="1" id="KW-1133">Transmembrane helix</keyword>
<accession>A0ABW4GVE3</accession>
<proteinExistence type="predicted"/>
<keyword evidence="3" id="KW-1185">Reference proteome</keyword>
<comment type="caution">
    <text evidence="2">The sequence shown here is derived from an EMBL/GenBank/DDBJ whole genome shotgun (WGS) entry which is preliminary data.</text>
</comment>
<organism evidence="2 3">
    <name type="scientific">Nonomuraea guangzhouensis</name>
    <dbReference type="NCBI Taxonomy" id="1291555"/>
    <lineage>
        <taxon>Bacteria</taxon>
        <taxon>Bacillati</taxon>
        <taxon>Actinomycetota</taxon>
        <taxon>Actinomycetes</taxon>
        <taxon>Streptosporangiales</taxon>
        <taxon>Streptosporangiaceae</taxon>
        <taxon>Nonomuraea</taxon>
    </lineage>
</organism>
<dbReference type="RefSeq" id="WP_219538900.1">
    <property type="nucleotide sequence ID" value="NZ_JAHKRM010000052.1"/>
</dbReference>
<feature type="transmembrane region" description="Helical" evidence="1">
    <location>
        <begin position="6"/>
        <end position="24"/>
    </location>
</feature>